<feature type="region of interest" description="Disordered" evidence="1">
    <location>
        <begin position="24"/>
        <end position="108"/>
    </location>
</feature>
<keyword evidence="2" id="KW-0732">Signal</keyword>
<evidence type="ECO:0000256" key="1">
    <source>
        <dbReference type="SAM" id="MobiDB-lite"/>
    </source>
</evidence>
<evidence type="ECO:0000313" key="3">
    <source>
        <dbReference type="EMBL" id="WLQ44441.1"/>
    </source>
</evidence>
<accession>A0ABY9IDF3</accession>
<feature type="compositionally biased region" description="Basic residues" evidence="1">
    <location>
        <begin position="93"/>
        <end position="107"/>
    </location>
</feature>
<evidence type="ECO:0000313" key="4">
    <source>
        <dbReference type="Proteomes" id="UP001229952"/>
    </source>
</evidence>
<dbReference type="EMBL" id="CP120992">
    <property type="protein sequence ID" value="WLQ44441.1"/>
    <property type="molecule type" value="Genomic_DNA"/>
</dbReference>
<evidence type="ECO:0008006" key="5">
    <source>
        <dbReference type="Google" id="ProtNLM"/>
    </source>
</evidence>
<organism evidence="3 4">
    <name type="scientific">Streptomyces laculatispora</name>
    <dbReference type="NCBI Taxonomy" id="887464"/>
    <lineage>
        <taxon>Bacteria</taxon>
        <taxon>Bacillati</taxon>
        <taxon>Actinomycetota</taxon>
        <taxon>Actinomycetes</taxon>
        <taxon>Kitasatosporales</taxon>
        <taxon>Streptomycetaceae</taxon>
        <taxon>Streptomyces</taxon>
    </lineage>
</organism>
<sequence>MHRTRTTVKLLVAVAVTALSGCVSVQPRPSAPPTPAADRPAQDLAPQIGRPPVRDILEAVPAPEPSPATAGTASAAPPAARPAVPQAVPRAPQPRHHPGPAHPRPRRAVPAVPVPVLPAPLTGKDVCALGRGYGHWPAGSAQSRICDHTYGR</sequence>
<proteinExistence type="predicted"/>
<feature type="signal peptide" evidence="2">
    <location>
        <begin position="1"/>
        <end position="25"/>
    </location>
</feature>
<name>A0ABY9IDF3_9ACTN</name>
<gene>
    <name evidence="3" type="ORF">P8A22_33755</name>
</gene>
<dbReference type="PROSITE" id="PS51257">
    <property type="entry name" value="PROKAR_LIPOPROTEIN"/>
    <property type="match status" value="1"/>
</dbReference>
<reference evidence="3 4" key="1">
    <citation type="submission" date="2023-03" db="EMBL/GenBank/DDBJ databases">
        <title>Isolation and description of six Streptomyces strains from soil environments, able to metabolize different microbial glucans.</title>
        <authorList>
            <person name="Widen T."/>
            <person name="Larsbrink J."/>
        </authorList>
    </citation>
    <scope>NUCLEOTIDE SEQUENCE [LARGE SCALE GENOMIC DNA]</scope>
    <source>
        <strain evidence="3 4">Mut2</strain>
    </source>
</reference>
<dbReference type="RefSeq" id="WP_306091737.1">
    <property type="nucleotide sequence ID" value="NZ_CP120992.1"/>
</dbReference>
<feature type="compositionally biased region" description="Low complexity" evidence="1">
    <location>
        <begin position="67"/>
        <end position="90"/>
    </location>
</feature>
<keyword evidence="4" id="KW-1185">Reference proteome</keyword>
<protein>
    <recommendedName>
        <fullName evidence="5">Lipoprotein</fullName>
    </recommendedName>
</protein>
<feature type="chain" id="PRO_5047156096" description="Lipoprotein" evidence="2">
    <location>
        <begin position="26"/>
        <end position="152"/>
    </location>
</feature>
<dbReference type="Proteomes" id="UP001229952">
    <property type="component" value="Chromosome"/>
</dbReference>
<evidence type="ECO:0000256" key="2">
    <source>
        <dbReference type="SAM" id="SignalP"/>
    </source>
</evidence>